<keyword evidence="2" id="KW-1185">Reference proteome</keyword>
<dbReference type="EMBL" id="JBHUGI010000006">
    <property type="protein sequence ID" value="MFD1927051.1"/>
    <property type="molecule type" value="Genomic_DNA"/>
</dbReference>
<evidence type="ECO:0000313" key="2">
    <source>
        <dbReference type="Proteomes" id="UP001597218"/>
    </source>
</evidence>
<name>A0ABW4SCQ5_9BACL</name>
<gene>
    <name evidence="1" type="ORF">ACFSFY_03120</name>
</gene>
<protein>
    <recommendedName>
        <fullName evidence="3">Transcription initiation factor TFIIIB</fullName>
    </recommendedName>
</protein>
<proteinExistence type="predicted"/>
<organism evidence="1 2">
    <name type="scientific">Sporosarcina siberiensis</name>
    <dbReference type="NCBI Taxonomy" id="1365606"/>
    <lineage>
        <taxon>Bacteria</taxon>
        <taxon>Bacillati</taxon>
        <taxon>Bacillota</taxon>
        <taxon>Bacilli</taxon>
        <taxon>Bacillales</taxon>
        <taxon>Caryophanaceae</taxon>
        <taxon>Sporosarcina</taxon>
    </lineage>
</organism>
<dbReference type="Proteomes" id="UP001597218">
    <property type="component" value="Unassembled WGS sequence"/>
</dbReference>
<accession>A0ABW4SCQ5</accession>
<comment type="caution">
    <text evidence="1">The sequence shown here is derived from an EMBL/GenBank/DDBJ whole genome shotgun (WGS) entry which is preliminary data.</text>
</comment>
<evidence type="ECO:0000313" key="1">
    <source>
        <dbReference type="EMBL" id="MFD1927051.1"/>
    </source>
</evidence>
<dbReference type="RefSeq" id="WP_381535709.1">
    <property type="nucleotide sequence ID" value="NZ_JBHUGI010000006.1"/>
</dbReference>
<reference evidence="2" key="1">
    <citation type="journal article" date="2019" name="Int. J. Syst. Evol. Microbiol.">
        <title>The Global Catalogue of Microorganisms (GCM) 10K type strain sequencing project: providing services to taxonomists for standard genome sequencing and annotation.</title>
        <authorList>
            <consortium name="The Broad Institute Genomics Platform"/>
            <consortium name="The Broad Institute Genome Sequencing Center for Infectious Disease"/>
            <person name="Wu L."/>
            <person name="Ma J."/>
        </authorList>
    </citation>
    <scope>NUCLEOTIDE SEQUENCE [LARGE SCALE GENOMIC DNA]</scope>
    <source>
        <strain evidence="2">CGMCC 4.7177</strain>
    </source>
</reference>
<evidence type="ECO:0008006" key="3">
    <source>
        <dbReference type="Google" id="ProtNLM"/>
    </source>
</evidence>
<sequence length="60" mass="6760">MSKNECPKCNSTQFGEGTDFMRVRPLGKKMSMGSDKIYTFCLSCGEVISTRIEDPSKFKN</sequence>